<dbReference type="Proteomes" id="UP000051679">
    <property type="component" value="Unassembled WGS sequence"/>
</dbReference>
<comment type="caution">
    <text evidence="8">The sequence shown here is derived from an EMBL/GenBank/DDBJ whole genome shotgun (WGS) entry which is preliminary data.</text>
</comment>
<dbReference type="AlphaFoldDB" id="A0A0R1ZPM0"/>
<reference evidence="8 9" key="1">
    <citation type="journal article" date="2015" name="Genome Announc.">
        <title>Expanding the biotechnology potential of lactobacilli through comparative genomics of 213 strains and associated genera.</title>
        <authorList>
            <person name="Sun Z."/>
            <person name="Harris H.M."/>
            <person name="McCann A."/>
            <person name="Guo C."/>
            <person name="Argimon S."/>
            <person name="Zhang W."/>
            <person name="Yang X."/>
            <person name="Jeffery I.B."/>
            <person name="Cooney J.C."/>
            <person name="Kagawa T.F."/>
            <person name="Liu W."/>
            <person name="Song Y."/>
            <person name="Salvetti E."/>
            <person name="Wrobel A."/>
            <person name="Rasinkangas P."/>
            <person name="Parkhill J."/>
            <person name="Rea M.C."/>
            <person name="O'Sullivan O."/>
            <person name="Ritari J."/>
            <person name="Douillard F.P."/>
            <person name="Paul Ross R."/>
            <person name="Yang R."/>
            <person name="Briner A.E."/>
            <person name="Felis G.E."/>
            <person name="de Vos W.M."/>
            <person name="Barrangou R."/>
            <person name="Klaenhammer T.R."/>
            <person name="Caufield P.W."/>
            <person name="Cui Y."/>
            <person name="Zhang H."/>
            <person name="O'Toole P.W."/>
        </authorList>
    </citation>
    <scope>NUCLEOTIDE SEQUENCE [LARGE SCALE GENOMIC DNA]</scope>
    <source>
        <strain evidence="8 9">DSM 20505</strain>
    </source>
</reference>
<comment type="catalytic activity">
    <reaction evidence="4 5">
        <text>an acyl phosphate + H2O = a carboxylate + phosphate + H(+)</text>
        <dbReference type="Rhea" id="RHEA:14965"/>
        <dbReference type="ChEBI" id="CHEBI:15377"/>
        <dbReference type="ChEBI" id="CHEBI:15378"/>
        <dbReference type="ChEBI" id="CHEBI:29067"/>
        <dbReference type="ChEBI" id="CHEBI:43474"/>
        <dbReference type="ChEBI" id="CHEBI:59918"/>
        <dbReference type="EC" id="3.6.1.7"/>
    </reaction>
</comment>
<dbReference type="Pfam" id="PF00708">
    <property type="entry name" value="Acylphosphatase"/>
    <property type="match status" value="1"/>
</dbReference>
<evidence type="ECO:0000256" key="3">
    <source>
        <dbReference type="ARBA" id="ARBA00015991"/>
    </source>
</evidence>
<evidence type="ECO:0000313" key="9">
    <source>
        <dbReference type="Proteomes" id="UP000051679"/>
    </source>
</evidence>
<dbReference type="PROSITE" id="PS51160">
    <property type="entry name" value="ACYLPHOSPHATASE_3"/>
    <property type="match status" value="1"/>
</dbReference>
<dbReference type="PATRIC" id="fig|1291052.5.peg.80"/>
<dbReference type="GO" id="GO:0003998">
    <property type="term" value="F:acylphosphatase activity"/>
    <property type="evidence" value="ECO:0007669"/>
    <property type="project" value="UniProtKB-EC"/>
</dbReference>
<comment type="similarity">
    <text evidence="1 6">Belongs to the acylphosphatase family.</text>
</comment>
<dbReference type="PANTHER" id="PTHR47268:SF4">
    <property type="entry name" value="ACYLPHOSPHATASE"/>
    <property type="match status" value="1"/>
</dbReference>
<dbReference type="EC" id="3.6.1.7" evidence="2 5"/>
<dbReference type="InterPro" id="IPR017968">
    <property type="entry name" value="Acylphosphatase_CS"/>
</dbReference>
<dbReference type="InterPro" id="IPR001792">
    <property type="entry name" value="Acylphosphatase-like_dom"/>
</dbReference>
<keyword evidence="9" id="KW-1185">Reference proteome</keyword>
<dbReference type="PROSITE" id="PS00150">
    <property type="entry name" value="ACYLPHOSPHATASE_1"/>
    <property type="match status" value="1"/>
</dbReference>
<evidence type="ECO:0000256" key="5">
    <source>
        <dbReference type="PROSITE-ProRule" id="PRU00520"/>
    </source>
</evidence>
<dbReference type="Gene3D" id="3.30.70.100">
    <property type="match status" value="1"/>
</dbReference>
<evidence type="ECO:0000313" key="8">
    <source>
        <dbReference type="EMBL" id="KRM56394.1"/>
    </source>
</evidence>
<evidence type="ECO:0000256" key="4">
    <source>
        <dbReference type="ARBA" id="ARBA00047645"/>
    </source>
</evidence>
<feature type="active site" evidence="5">
    <location>
        <position position="38"/>
    </location>
</feature>
<feature type="domain" description="Acylphosphatase-like" evidence="7">
    <location>
        <begin position="5"/>
        <end position="93"/>
    </location>
</feature>
<dbReference type="InterPro" id="IPR020456">
    <property type="entry name" value="Acylphosphatase"/>
</dbReference>
<dbReference type="RefSeq" id="WP_054677577.1">
    <property type="nucleotide sequence ID" value="NZ_AYYO01000005.1"/>
</dbReference>
<gene>
    <name evidence="8" type="ORF">FC18_GL000078</name>
</gene>
<sequence length="93" mass="9884">MAEEALKIRVTGRVQGVGFRWSTKAVADQLHIRGDVANQADGSVIIHAVADHAAMTAFAQTIKQGPNKFVQVSTYEATPLASTPKYDGFAVVG</sequence>
<organism evidence="8 9">
    <name type="scientific">Lacticaseibacillus sharpeae JCM 1186 = DSM 20505</name>
    <dbReference type="NCBI Taxonomy" id="1291052"/>
    <lineage>
        <taxon>Bacteria</taxon>
        <taxon>Bacillati</taxon>
        <taxon>Bacillota</taxon>
        <taxon>Bacilli</taxon>
        <taxon>Lactobacillales</taxon>
        <taxon>Lactobacillaceae</taxon>
        <taxon>Lacticaseibacillus</taxon>
    </lineage>
</organism>
<evidence type="ECO:0000256" key="1">
    <source>
        <dbReference type="ARBA" id="ARBA00005614"/>
    </source>
</evidence>
<proteinExistence type="inferred from homology"/>
<dbReference type="EMBL" id="AYYO01000005">
    <property type="protein sequence ID" value="KRM56394.1"/>
    <property type="molecule type" value="Genomic_DNA"/>
</dbReference>
<evidence type="ECO:0000259" key="7">
    <source>
        <dbReference type="PROSITE" id="PS51160"/>
    </source>
</evidence>
<accession>A0A0R1ZPM0</accession>
<keyword evidence="5" id="KW-0378">Hydrolase</keyword>
<feature type="active site" evidence="5">
    <location>
        <position position="20"/>
    </location>
</feature>
<dbReference type="OrthoDB" id="9808093at2"/>
<name>A0A0R1ZPM0_9LACO</name>
<evidence type="ECO:0000256" key="2">
    <source>
        <dbReference type="ARBA" id="ARBA00012150"/>
    </source>
</evidence>
<dbReference type="PANTHER" id="PTHR47268">
    <property type="entry name" value="ACYLPHOSPHATASE"/>
    <property type="match status" value="1"/>
</dbReference>
<protein>
    <recommendedName>
        <fullName evidence="3 5">acylphosphatase</fullName>
        <ecNumber evidence="2 5">3.6.1.7</ecNumber>
    </recommendedName>
</protein>
<evidence type="ECO:0000256" key="6">
    <source>
        <dbReference type="RuleBase" id="RU004168"/>
    </source>
</evidence>
<dbReference type="InterPro" id="IPR036046">
    <property type="entry name" value="Acylphosphatase-like_dom_sf"/>
</dbReference>
<dbReference type="STRING" id="1291052.FC18_GL000078"/>
<dbReference type="SUPFAM" id="SSF54975">
    <property type="entry name" value="Acylphosphatase/BLUF domain-like"/>
    <property type="match status" value="1"/>
</dbReference>